<evidence type="ECO:0000256" key="1">
    <source>
        <dbReference type="SAM" id="MobiDB-lite"/>
    </source>
</evidence>
<feature type="region of interest" description="Disordered" evidence="1">
    <location>
        <begin position="1"/>
        <end position="20"/>
    </location>
</feature>
<dbReference type="AlphaFoldDB" id="A0A328TLV7"/>
<evidence type="ECO:0000313" key="2">
    <source>
        <dbReference type="EMBL" id="RAP71537.1"/>
    </source>
</evidence>
<dbReference type="Proteomes" id="UP000244334">
    <property type="component" value="Unassembled WGS sequence"/>
</dbReference>
<keyword evidence="3" id="KW-1185">Reference proteome</keyword>
<dbReference type="EMBL" id="LJAM02000132">
    <property type="protein sequence ID" value="RAP71537.1"/>
    <property type="molecule type" value="Genomic_DNA"/>
</dbReference>
<evidence type="ECO:0000313" key="3">
    <source>
        <dbReference type="Proteomes" id="UP000244334"/>
    </source>
</evidence>
<protein>
    <submittedName>
        <fullName evidence="2">Uncharacterized protein</fullName>
    </submittedName>
</protein>
<feature type="non-terminal residue" evidence="2">
    <location>
        <position position="43"/>
    </location>
</feature>
<sequence length="43" mass="4664">MEASGVYASPCGDRGLSEQRPVVAEERPEHVWHGKGDVLPFAV</sequence>
<reference evidence="2" key="1">
    <citation type="submission" date="2018-04" db="EMBL/GenBank/DDBJ databases">
        <title>Genomes of the Obligate Erwinia dacicola and Facultative Enterobacter sp. OLF Endosymbionts of the Olive Fruit fly, Bactrocera oleae.</title>
        <authorList>
            <person name="Estes A.M."/>
            <person name="Hearn D.J."/>
            <person name="Agarwal S."/>
            <person name="Pierson E.A."/>
            <person name="Dunning-Hotopp J.C."/>
        </authorList>
    </citation>
    <scope>NUCLEOTIDE SEQUENCE [LARGE SCALE GENOMIC DNA]</scope>
    <source>
        <strain evidence="2">Oroville</strain>
    </source>
</reference>
<name>A0A328TLV7_9GAMM</name>
<accession>A0A328TLV7</accession>
<comment type="caution">
    <text evidence="2">The sequence shown here is derived from an EMBL/GenBank/DDBJ whole genome shotgun (WGS) entry which is preliminary data.</text>
</comment>
<organism evidence="2 3">
    <name type="scientific">Candidatus Erwinia dacicola</name>
    <dbReference type="NCBI Taxonomy" id="252393"/>
    <lineage>
        <taxon>Bacteria</taxon>
        <taxon>Pseudomonadati</taxon>
        <taxon>Pseudomonadota</taxon>
        <taxon>Gammaproteobacteria</taxon>
        <taxon>Enterobacterales</taxon>
        <taxon>Erwiniaceae</taxon>
        <taxon>Erwinia</taxon>
    </lineage>
</organism>
<proteinExistence type="predicted"/>
<gene>
    <name evidence="2" type="ORF">ACZ87_01650</name>
</gene>